<name>A0A7W8E6S7_9BACT</name>
<evidence type="ECO:0000313" key="11">
    <source>
        <dbReference type="Proteomes" id="UP000540989"/>
    </source>
</evidence>
<dbReference type="InterPro" id="IPR005467">
    <property type="entry name" value="His_kinase_dom"/>
</dbReference>
<keyword evidence="3 6" id="KW-0597">Phosphoprotein</keyword>
<sequence length="356" mass="39320">MKAPLRILLVDDDLGDARQIARAIRQSKLEAECAHVVDVDEGIAKCREVSFDCAVVDYQLPGQDGLQALTSFGECCPNMPLVMSTGHGDELVATEAMKRGAADYIRKGDITPSSIRRVIENAVEKVQLRRKLAEQKKELERFADILVHDLRAPSSSIQTFVMYIQEDIRDGKMEMVPQYCDWALKASARMDTLISTLYQYTRLEGEVTFQPVSMVTALESALENLHNVIRLKGAVVTHGDLPTVTGSASLLEQLLQNLIGNGIKYCKRDIPQIHVEAALEENGLWLFSVKDNGIGIPADDRERIFESFTRLHGVGEFEGTGLGLATCSKIVNRHGGTIYCDSANGDGTTFYFTLPP</sequence>
<dbReference type="PROSITE" id="PS50109">
    <property type="entry name" value="HIS_KIN"/>
    <property type="match status" value="1"/>
</dbReference>
<dbReference type="SUPFAM" id="SSF55874">
    <property type="entry name" value="ATPase domain of HSP90 chaperone/DNA topoisomerase II/histidine kinase"/>
    <property type="match status" value="1"/>
</dbReference>
<dbReference type="Gene3D" id="3.30.565.10">
    <property type="entry name" value="Histidine kinase-like ATPase, C-terminal domain"/>
    <property type="match status" value="1"/>
</dbReference>
<gene>
    <name evidence="10" type="ORF">HDF16_004296</name>
</gene>
<dbReference type="PRINTS" id="PR00344">
    <property type="entry name" value="BCTRLSENSOR"/>
</dbReference>
<dbReference type="Gene3D" id="3.40.50.2300">
    <property type="match status" value="1"/>
</dbReference>
<reference evidence="10 11" key="1">
    <citation type="submission" date="2020-08" db="EMBL/GenBank/DDBJ databases">
        <title>Genomic Encyclopedia of Type Strains, Phase IV (KMG-V): Genome sequencing to study the core and pangenomes of soil and plant-associated prokaryotes.</title>
        <authorList>
            <person name="Whitman W."/>
        </authorList>
    </citation>
    <scope>NUCLEOTIDE SEQUENCE [LARGE SCALE GENOMIC DNA]</scope>
    <source>
        <strain evidence="10 11">M8UP14</strain>
    </source>
</reference>
<evidence type="ECO:0000256" key="4">
    <source>
        <dbReference type="ARBA" id="ARBA00022679"/>
    </source>
</evidence>
<dbReference type="GO" id="GO:0030295">
    <property type="term" value="F:protein kinase activator activity"/>
    <property type="evidence" value="ECO:0007669"/>
    <property type="project" value="TreeGrafter"/>
</dbReference>
<evidence type="ECO:0000256" key="3">
    <source>
        <dbReference type="ARBA" id="ARBA00022553"/>
    </source>
</evidence>
<proteinExistence type="predicted"/>
<protein>
    <recommendedName>
        <fullName evidence="2">histidine kinase</fullName>
        <ecNumber evidence="2">2.7.13.3</ecNumber>
    </recommendedName>
</protein>
<evidence type="ECO:0000256" key="2">
    <source>
        <dbReference type="ARBA" id="ARBA00012438"/>
    </source>
</evidence>
<evidence type="ECO:0000259" key="8">
    <source>
        <dbReference type="PROSITE" id="PS50109"/>
    </source>
</evidence>
<dbReference type="InterPro" id="IPR050351">
    <property type="entry name" value="BphY/WalK/GraS-like"/>
</dbReference>
<comment type="caution">
    <text evidence="10">The sequence shown here is derived from an EMBL/GenBank/DDBJ whole genome shotgun (WGS) entry which is preliminary data.</text>
</comment>
<organism evidence="10 11">
    <name type="scientific">Granulicella aggregans</name>
    <dbReference type="NCBI Taxonomy" id="474949"/>
    <lineage>
        <taxon>Bacteria</taxon>
        <taxon>Pseudomonadati</taxon>
        <taxon>Acidobacteriota</taxon>
        <taxon>Terriglobia</taxon>
        <taxon>Terriglobales</taxon>
        <taxon>Acidobacteriaceae</taxon>
        <taxon>Granulicella</taxon>
    </lineage>
</organism>
<keyword evidence="4" id="KW-0808">Transferase</keyword>
<feature type="coiled-coil region" evidence="7">
    <location>
        <begin position="116"/>
        <end position="145"/>
    </location>
</feature>
<feature type="domain" description="Histidine kinase" evidence="8">
    <location>
        <begin position="145"/>
        <end position="356"/>
    </location>
</feature>
<keyword evidence="5" id="KW-0418">Kinase</keyword>
<dbReference type="GO" id="GO:0000155">
    <property type="term" value="F:phosphorelay sensor kinase activity"/>
    <property type="evidence" value="ECO:0007669"/>
    <property type="project" value="InterPro"/>
</dbReference>
<dbReference type="InterPro" id="IPR003594">
    <property type="entry name" value="HATPase_dom"/>
</dbReference>
<evidence type="ECO:0000256" key="7">
    <source>
        <dbReference type="SAM" id="Coils"/>
    </source>
</evidence>
<evidence type="ECO:0000256" key="1">
    <source>
        <dbReference type="ARBA" id="ARBA00000085"/>
    </source>
</evidence>
<accession>A0A7W8E6S7</accession>
<dbReference type="EMBL" id="JACHIP010000006">
    <property type="protein sequence ID" value="MBB5059570.1"/>
    <property type="molecule type" value="Genomic_DNA"/>
</dbReference>
<feature type="modified residue" description="4-aspartylphosphate" evidence="6">
    <location>
        <position position="57"/>
    </location>
</feature>
<dbReference type="Gene3D" id="1.10.287.130">
    <property type="match status" value="1"/>
</dbReference>
<dbReference type="CDD" id="cd00082">
    <property type="entry name" value="HisKA"/>
    <property type="match status" value="1"/>
</dbReference>
<dbReference type="Proteomes" id="UP000540989">
    <property type="component" value="Unassembled WGS sequence"/>
</dbReference>
<evidence type="ECO:0000256" key="5">
    <source>
        <dbReference type="ARBA" id="ARBA00022777"/>
    </source>
</evidence>
<dbReference type="PANTHER" id="PTHR42878:SF15">
    <property type="entry name" value="BACTERIOPHYTOCHROME"/>
    <property type="match status" value="1"/>
</dbReference>
<dbReference type="RefSeq" id="WP_184221197.1">
    <property type="nucleotide sequence ID" value="NZ_JACHIP010000006.1"/>
</dbReference>
<dbReference type="GO" id="GO:0007234">
    <property type="term" value="P:osmosensory signaling via phosphorelay pathway"/>
    <property type="evidence" value="ECO:0007669"/>
    <property type="project" value="TreeGrafter"/>
</dbReference>
<keyword evidence="7" id="KW-0175">Coiled coil</keyword>
<dbReference type="InterPro" id="IPR011006">
    <property type="entry name" value="CheY-like_superfamily"/>
</dbReference>
<evidence type="ECO:0000313" key="10">
    <source>
        <dbReference type="EMBL" id="MBB5059570.1"/>
    </source>
</evidence>
<dbReference type="SUPFAM" id="SSF52172">
    <property type="entry name" value="CheY-like"/>
    <property type="match status" value="1"/>
</dbReference>
<dbReference type="InterPro" id="IPR004358">
    <property type="entry name" value="Sig_transdc_His_kin-like_C"/>
</dbReference>
<dbReference type="InterPro" id="IPR036890">
    <property type="entry name" value="HATPase_C_sf"/>
</dbReference>
<dbReference type="SMART" id="SM00387">
    <property type="entry name" value="HATPase_c"/>
    <property type="match status" value="1"/>
</dbReference>
<dbReference type="Pfam" id="PF02518">
    <property type="entry name" value="HATPase_c"/>
    <property type="match status" value="1"/>
</dbReference>
<dbReference type="FunFam" id="3.30.565.10:FF:000006">
    <property type="entry name" value="Sensor histidine kinase WalK"/>
    <property type="match status" value="1"/>
</dbReference>
<evidence type="ECO:0000256" key="6">
    <source>
        <dbReference type="PROSITE-ProRule" id="PRU00169"/>
    </source>
</evidence>
<dbReference type="InterPro" id="IPR001789">
    <property type="entry name" value="Sig_transdc_resp-reg_receiver"/>
</dbReference>
<dbReference type="EC" id="2.7.13.3" evidence="2"/>
<feature type="domain" description="Response regulatory" evidence="9">
    <location>
        <begin position="6"/>
        <end position="122"/>
    </location>
</feature>
<dbReference type="Pfam" id="PF00072">
    <property type="entry name" value="Response_reg"/>
    <property type="match status" value="1"/>
</dbReference>
<dbReference type="GO" id="GO:0000156">
    <property type="term" value="F:phosphorelay response regulator activity"/>
    <property type="evidence" value="ECO:0007669"/>
    <property type="project" value="TreeGrafter"/>
</dbReference>
<dbReference type="InterPro" id="IPR003661">
    <property type="entry name" value="HisK_dim/P_dom"/>
</dbReference>
<dbReference type="AlphaFoldDB" id="A0A7W8E6S7"/>
<dbReference type="SMART" id="SM00448">
    <property type="entry name" value="REC"/>
    <property type="match status" value="1"/>
</dbReference>
<dbReference type="PROSITE" id="PS50110">
    <property type="entry name" value="RESPONSE_REGULATORY"/>
    <property type="match status" value="1"/>
</dbReference>
<evidence type="ECO:0000259" key="9">
    <source>
        <dbReference type="PROSITE" id="PS50110"/>
    </source>
</evidence>
<comment type="catalytic activity">
    <reaction evidence="1">
        <text>ATP + protein L-histidine = ADP + protein N-phospho-L-histidine.</text>
        <dbReference type="EC" id="2.7.13.3"/>
    </reaction>
</comment>
<keyword evidence="11" id="KW-1185">Reference proteome</keyword>
<dbReference type="PANTHER" id="PTHR42878">
    <property type="entry name" value="TWO-COMPONENT HISTIDINE KINASE"/>
    <property type="match status" value="1"/>
</dbReference>